<protein>
    <recommendedName>
        <fullName evidence="8">Neutral metalloproteinase</fullName>
        <ecNumber evidence="8">3.4.24.-</ecNumber>
    </recommendedName>
</protein>
<dbReference type="Proteomes" id="UP001596067">
    <property type="component" value="Unassembled WGS sequence"/>
</dbReference>
<dbReference type="EMBL" id="JBHSOD010000031">
    <property type="protein sequence ID" value="MFC5887800.1"/>
    <property type="molecule type" value="Genomic_DNA"/>
</dbReference>
<organism evidence="12 13">
    <name type="scientific">Kitasatospora aburaviensis</name>
    <dbReference type="NCBI Taxonomy" id="67265"/>
    <lineage>
        <taxon>Bacteria</taxon>
        <taxon>Bacillati</taxon>
        <taxon>Actinomycetota</taxon>
        <taxon>Actinomycetes</taxon>
        <taxon>Kitasatosporales</taxon>
        <taxon>Streptomycetaceae</taxon>
        <taxon>Kitasatospora</taxon>
    </lineage>
</organism>
<comment type="caution">
    <text evidence="12">The sequence shown here is derived from an EMBL/GenBank/DDBJ whole genome shotgun (WGS) entry which is preliminary data.</text>
</comment>
<name>A0ABW1F1Q0_9ACTN</name>
<keyword evidence="2 8" id="KW-0645">Protease</keyword>
<feature type="signal peptide" evidence="8">
    <location>
        <begin position="1"/>
        <end position="32"/>
    </location>
</feature>
<dbReference type="Gene3D" id="3.10.450.490">
    <property type="match status" value="1"/>
</dbReference>
<dbReference type="SUPFAM" id="SSF55486">
    <property type="entry name" value="Metalloproteases ('zincins'), catalytic domain"/>
    <property type="match status" value="1"/>
</dbReference>
<dbReference type="PANTHER" id="PTHR33794:SF1">
    <property type="entry name" value="BACILLOLYSIN"/>
    <property type="match status" value="1"/>
</dbReference>
<keyword evidence="6 8" id="KW-0862">Zinc</keyword>
<comment type="subcellular location">
    <subcellularLocation>
        <location evidence="8">Secreted</location>
    </subcellularLocation>
</comment>
<dbReference type="RefSeq" id="WP_313767093.1">
    <property type="nucleotide sequence ID" value="NZ_BAAAVH010000020.1"/>
</dbReference>
<evidence type="ECO:0000256" key="7">
    <source>
        <dbReference type="ARBA" id="ARBA00023049"/>
    </source>
</evidence>
<accession>A0ABW1F1Q0</accession>
<dbReference type="CDD" id="cd09597">
    <property type="entry name" value="M4_TLP"/>
    <property type="match status" value="1"/>
</dbReference>
<keyword evidence="13" id="KW-1185">Reference proteome</keyword>
<evidence type="ECO:0000256" key="2">
    <source>
        <dbReference type="ARBA" id="ARBA00022670"/>
    </source>
</evidence>
<keyword evidence="4 8" id="KW-0732">Signal</keyword>
<evidence type="ECO:0000256" key="3">
    <source>
        <dbReference type="ARBA" id="ARBA00022723"/>
    </source>
</evidence>
<feature type="domain" description="Peptidase M4" evidence="9">
    <location>
        <begin position="210"/>
        <end position="368"/>
    </location>
</feature>
<gene>
    <name evidence="12" type="ORF">ACFP0N_22810</name>
</gene>
<dbReference type="InterPro" id="IPR001570">
    <property type="entry name" value="Peptidase_M4_C_domain"/>
</dbReference>
<dbReference type="InterPro" id="IPR011096">
    <property type="entry name" value="FTP_domain"/>
</dbReference>
<keyword evidence="5 8" id="KW-0378">Hydrolase</keyword>
<evidence type="ECO:0000259" key="11">
    <source>
        <dbReference type="Pfam" id="PF07504"/>
    </source>
</evidence>
<comment type="similarity">
    <text evidence="1 8">Belongs to the peptidase M4 family.</text>
</comment>
<comment type="cofactor">
    <cofactor evidence="8">
        <name>Zn(2+)</name>
        <dbReference type="ChEBI" id="CHEBI:29105"/>
    </cofactor>
</comment>
<dbReference type="InterPro" id="IPR050728">
    <property type="entry name" value="Zinc_Metalloprotease_M4"/>
</dbReference>
<evidence type="ECO:0000313" key="13">
    <source>
        <dbReference type="Proteomes" id="UP001596067"/>
    </source>
</evidence>
<evidence type="ECO:0000259" key="9">
    <source>
        <dbReference type="Pfam" id="PF01447"/>
    </source>
</evidence>
<feature type="domain" description="FTP" evidence="11">
    <location>
        <begin position="73"/>
        <end position="114"/>
    </location>
</feature>
<dbReference type="InterPro" id="IPR027268">
    <property type="entry name" value="Peptidase_M4/M1_CTD_sf"/>
</dbReference>
<evidence type="ECO:0000256" key="5">
    <source>
        <dbReference type="ARBA" id="ARBA00022801"/>
    </source>
</evidence>
<reference evidence="13" key="1">
    <citation type="journal article" date="2019" name="Int. J. Syst. Evol. Microbiol.">
        <title>The Global Catalogue of Microorganisms (GCM) 10K type strain sequencing project: providing services to taxonomists for standard genome sequencing and annotation.</title>
        <authorList>
            <consortium name="The Broad Institute Genomics Platform"/>
            <consortium name="The Broad Institute Genome Sequencing Center for Infectious Disease"/>
            <person name="Wu L."/>
            <person name="Ma J."/>
        </authorList>
    </citation>
    <scope>NUCLEOTIDE SEQUENCE [LARGE SCALE GENOMIC DNA]</scope>
    <source>
        <strain evidence="13">CGMCC 4.1469</strain>
    </source>
</reference>
<keyword evidence="7 8" id="KW-0482">Metalloprotease</keyword>
<dbReference type="Pfam" id="PF07504">
    <property type="entry name" value="FTP"/>
    <property type="match status" value="1"/>
</dbReference>
<dbReference type="Pfam" id="PF01447">
    <property type="entry name" value="Peptidase_M4"/>
    <property type="match status" value="1"/>
</dbReference>
<proteinExistence type="inferred from homology"/>
<keyword evidence="8" id="KW-0964">Secreted</keyword>
<dbReference type="EC" id="3.4.24.-" evidence="8"/>
<dbReference type="InterPro" id="IPR023612">
    <property type="entry name" value="Peptidase_M4"/>
</dbReference>
<dbReference type="InterPro" id="IPR013856">
    <property type="entry name" value="Peptidase_M4_domain"/>
</dbReference>
<dbReference type="Gene3D" id="1.10.390.10">
    <property type="entry name" value="Neutral Protease Domain 2"/>
    <property type="match status" value="1"/>
</dbReference>
<dbReference type="PANTHER" id="PTHR33794">
    <property type="entry name" value="BACILLOLYSIN"/>
    <property type="match status" value="1"/>
</dbReference>
<evidence type="ECO:0000256" key="6">
    <source>
        <dbReference type="ARBA" id="ARBA00022833"/>
    </source>
</evidence>
<comment type="function">
    <text evidence="8">Extracellular zinc metalloprotease.</text>
</comment>
<sequence>MTFRLRTTAAAVAVVVAATTFTAAALPGSAFAAPAAAPAPAGAAATAVAVGQADAALTANAARLGVTAQQGRTVRDVVTDADGTQHVRYDRTYAGLPVLGGDLVVHLSPGGAFRGADRAAAGDLAVPTTRPAVPAANAQAQAVRALGGSARQAGAKAELVVDALHGAPRLAWQTTAAGQDYLGNPVARTVLSDAATGAVIDAWDAIETATGDGASLYSGTVPLETTAASGGFQLKDPTRGNTYTGDAQNKTDLCFGTICFSRAPAVVFTDADNHWGTGATADRSTAAVDAQYGTNTTWDYYKNVHGRSGIGGDGKGSYNRVHYGSNYNNAFWQDSCFCMTYGDGDGTTFGPLVSLDVAGHEMSHGVTSRTAKLVYSGESGGLNEATSDIMGTLVEFYAANPSDPGDYLIGEEIVKSGFGKAALRFMDQPSRDGKSADCWSSGVGNLDVHYSSGVANHFAFLLAQGSGASTVNGVQYNSPTCNGSTVTGIGRDKLGAIWYRALSVYMTSGTNYAGARTATLKAATDLYGAGSAEYAAVAAAWSAVAVN</sequence>
<evidence type="ECO:0000313" key="12">
    <source>
        <dbReference type="EMBL" id="MFC5887800.1"/>
    </source>
</evidence>
<evidence type="ECO:0000256" key="4">
    <source>
        <dbReference type="ARBA" id="ARBA00022729"/>
    </source>
</evidence>
<dbReference type="PRINTS" id="PR00730">
    <property type="entry name" value="THERMOLYSIN"/>
</dbReference>
<feature type="chain" id="PRO_5044987860" description="Neutral metalloproteinase" evidence="8">
    <location>
        <begin position="33"/>
        <end position="547"/>
    </location>
</feature>
<evidence type="ECO:0000256" key="8">
    <source>
        <dbReference type="RuleBase" id="RU366073"/>
    </source>
</evidence>
<dbReference type="Gene3D" id="3.10.170.10">
    <property type="match status" value="1"/>
</dbReference>
<evidence type="ECO:0000256" key="1">
    <source>
        <dbReference type="ARBA" id="ARBA00009388"/>
    </source>
</evidence>
<evidence type="ECO:0000259" key="10">
    <source>
        <dbReference type="Pfam" id="PF02868"/>
    </source>
</evidence>
<keyword evidence="3" id="KW-0479">Metal-binding</keyword>
<feature type="domain" description="Peptidase M4 C-terminal" evidence="10">
    <location>
        <begin position="371"/>
        <end position="546"/>
    </location>
</feature>
<dbReference type="Pfam" id="PF02868">
    <property type="entry name" value="Peptidase_M4_C"/>
    <property type="match status" value="1"/>
</dbReference>